<dbReference type="EMBL" id="SRZC01000019">
    <property type="protein sequence ID" value="TGX81177.1"/>
    <property type="molecule type" value="Genomic_DNA"/>
</dbReference>
<organism evidence="1 2">
    <name type="scientific">Palleniella muris</name>
    <dbReference type="NCBI Taxonomy" id="3038145"/>
    <lineage>
        <taxon>Bacteria</taxon>
        <taxon>Pseudomonadati</taxon>
        <taxon>Bacteroidota</taxon>
        <taxon>Bacteroidia</taxon>
        <taxon>Bacteroidales</taxon>
        <taxon>Prevotellaceae</taxon>
        <taxon>Palleniella</taxon>
    </lineage>
</organism>
<comment type="caution">
    <text evidence="1">The sequence shown here is derived from an EMBL/GenBank/DDBJ whole genome shotgun (WGS) entry which is preliminary data.</text>
</comment>
<evidence type="ECO:0000313" key="1">
    <source>
        <dbReference type="EMBL" id="TGX81177.1"/>
    </source>
</evidence>
<name>A0AC61QNP9_9BACT</name>
<gene>
    <name evidence="1" type="ORF">E5358_11205</name>
</gene>
<dbReference type="Proteomes" id="UP000308886">
    <property type="component" value="Unassembled WGS sequence"/>
</dbReference>
<keyword evidence="1" id="KW-0548">Nucleotidyltransferase</keyword>
<keyword evidence="2" id="KW-1185">Reference proteome</keyword>
<proteinExistence type="predicted"/>
<evidence type="ECO:0000313" key="2">
    <source>
        <dbReference type="Proteomes" id="UP000308886"/>
    </source>
</evidence>
<sequence>MDNQKDTLWEKSERTAHYYCLILAGGKGRRLWPVSREERPKQFIDLFGTGKSLLQQTYERFCKIIPEENIYVSTYIDYEDIVREQLPQLSDERLLCEPIRRNTAPVVAWATHRINARDIDATIVVTPADQLIQDDEAFRDDVLESLEYASRHDCLLTMGIHPTRPEPGYGYLQKGEPLEDNRGRHGYFHTVQSFTEKPEREFAEMFMKSGEFLWNTGLYVISTKMIRDHLATVMPSVARLFGNQEGATPLREEAWIADYYSMCPNLSIETGVLEKCKNICLRECHFGWADIGAWHGIYEAVSTDSAANVTLATEAVLSDTEGCLVILPSGRKAVINGLKDFIVAEHGDILLITPRQDTSDQIVKTMTRYNGK</sequence>
<accession>A0AC61QNP9</accession>
<protein>
    <submittedName>
        <fullName evidence="1">Mannose-1-phosphate guanylyltransferase</fullName>
    </submittedName>
</protein>
<keyword evidence="1" id="KW-0808">Transferase</keyword>
<reference evidence="1" key="1">
    <citation type="submission" date="2019-04" db="EMBL/GenBank/DDBJ databases">
        <title>Microbes associate with the intestines of laboratory mice.</title>
        <authorList>
            <person name="Navarre W."/>
            <person name="Wong E."/>
            <person name="Huang K."/>
            <person name="Tropini C."/>
            <person name="Ng K."/>
            <person name="Yu B."/>
        </authorList>
    </citation>
    <scope>NUCLEOTIDE SEQUENCE</scope>
    <source>
        <strain evidence="1">NM73_A23</strain>
    </source>
</reference>